<dbReference type="GO" id="GO:0004748">
    <property type="term" value="F:ribonucleoside-diphosphate reductase activity, thioredoxin disulfide as acceptor"/>
    <property type="evidence" value="ECO:0007669"/>
    <property type="project" value="InterPro"/>
</dbReference>
<evidence type="ECO:0000256" key="3">
    <source>
        <dbReference type="ARBA" id="ARBA00023002"/>
    </source>
</evidence>
<comment type="cofactor">
    <cofactor evidence="1">
        <name>adenosylcob(III)alamin</name>
        <dbReference type="ChEBI" id="CHEBI:18408"/>
    </cofactor>
</comment>
<evidence type="ECO:0000256" key="2">
    <source>
        <dbReference type="ARBA" id="ARBA00022628"/>
    </source>
</evidence>
<evidence type="ECO:0000256" key="4">
    <source>
        <dbReference type="ARBA" id="ARBA00023285"/>
    </source>
</evidence>
<dbReference type="Pfam" id="PF02867">
    <property type="entry name" value="Ribonuc_red_lgC"/>
    <property type="match status" value="1"/>
</dbReference>
<feature type="domain" description="Ribonucleotide reductase large subunit C-terminal" evidence="6">
    <location>
        <begin position="107"/>
        <end position="145"/>
    </location>
</feature>
<dbReference type="Pfam" id="PF00317">
    <property type="entry name" value="Ribonuc_red_lgN"/>
    <property type="match status" value="1"/>
</dbReference>
<evidence type="ECO:0000259" key="6">
    <source>
        <dbReference type="Pfam" id="PF02867"/>
    </source>
</evidence>
<dbReference type="InterPro" id="IPR013509">
    <property type="entry name" value="RNR_lsu_N"/>
</dbReference>
<dbReference type="SUPFAM" id="SSF51998">
    <property type="entry name" value="PFL-like glycyl radical enzymes"/>
    <property type="match status" value="1"/>
</dbReference>
<sequence>MATKPVQYSKMKTNPMDFKSEVISENANIILQKRYLQKDKSGKVSETPDGMFRRVAKALAEPELNYNKSSQQATQISEDFYRMMASLKFLPNSPTMMNAGTGAGTLSACFVLPLTDSMEGIMGAAHDAAMVQKFGGGTGFALSEL</sequence>
<dbReference type="AlphaFoldDB" id="A0A382S7G5"/>
<keyword evidence="3" id="KW-0560">Oxidoreductase</keyword>
<name>A0A382S7G5_9ZZZZ</name>
<reference evidence="7" key="1">
    <citation type="submission" date="2018-05" db="EMBL/GenBank/DDBJ databases">
        <authorList>
            <person name="Lanie J.A."/>
            <person name="Ng W.-L."/>
            <person name="Kazmierczak K.M."/>
            <person name="Andrzejewski T.M."/>
            <person name="Davidsen T.M."/>
            <person name="Wayne K.J."/>
            <person name="Tettelin H."/>
            <person name="Glass J.I."/>
            <person name="Rusch D."/>
            <person name="Podicherti R."/>
            <person name="Tsui H.-C.T."/>
            <person name="Winkler M.E."/>
        </authorList>
    </citation>
    <scope>NUCLEOTIDE SEQUENCE</scope>
</reference>
<dbReference type="GO" id="GO:0031419">
    <property type="term" value="F:cobalamin binding"/>
    <property type="evidence" value="ECO:0007669"/>
    <property type="project" value="UniProtKB-KW"/>
</dbReference>
<feature type="domain" description="Ribonucleotide reductase large subunit N-terminal" evidence="5">
    <location>
        <begin position="26"/>
        <end position="102"/>
    </location>
</feature>
<accession>A0A382S7G5</accession>
<dbReference type="PANTHER" id="PTHR43371:SF1">
    <property type="entry name" value="RIBONUCLEOSIDE-DIPHOSPHATE REDUCTASE"/>
    <property type="match status" value="1"/>
</dbReference>
<organism evidence="7">
    <name type="scientific">marine metagenome</name>
    <dbReference type="NCBI Taxonomy" id="408172"/>
    <lineage>
        <taxon>unclassified sequences</taxon>
        <taxon>metagenomes</taxon>
        <taxon>ecological metagenomes</taxon>
    </lineage>
</organism>
<evidence type="ECO:0000313" key="7">
    <source>
        <dbReference type="EMBL" id="SVD05088.1"/>
    </source>
</evidence>
<proteinExistence type="predicted"/>
<dbReference type="EMBL" id="UINC01126543">
    <property type="protein sequence ID" value="SVD05088.1"/>
    <property type="molecule type" value="Genomic_DNA"/>
</dbReference>
<keyword evidence="2" id="KW-0846">Cobalamin</keyword>
<protein>
    <submittedName>
        <fullName evidence="7">Uncharacterized protein</fullName>
    </submittedName>
</protein>
<dbReference type="Gene3D" id="3.20.70.20">
    <property type="match status" value="1"/>
</dbReference>
<dbReference type="InterPro" id="IPR050862">
    <property type="entry name" value="RdRp_reductase_class-2"/>
</dbReference>
<keyword evidence="4" id="KW-0170">Cobalt</keyword>
<feature type="non-terminal residue" evidence="7">
    <location>
        <position position="145"/>
    </location>
</feature>
<dbReference type="PANTHER" id="PTHR43371">
    <property type="entry name" value="VITAMIN B12-DEPENDENT RIBONUCLEOTIDE REDUCTASE"/>
    <property type="match status" value="1"/>
</dbReference>
<dbReference type="GO" id="GO:0009263">
    <property type="term" value="P:deoxyribonucleotide biosynthetic process"/>
    <property type="evidence" value="ECO:0007669"/>
    <property type="project" value="InterPro"/>
</dbReference>
<dbReference type="GO" id="GO:0005524">
    <property type="term" value="F:ATP binding"/>
    <property type="evidence" value="ECO:0007669"/>
    <property type="project" value="InterPro"/>
</dbReference>
<evidence type="ECO:0000259" key="5">
    <source>
        <dbReference type="Pfam" id="PF00317"/>
    </source>
</evidence>
<dbReference type="InterPro" id="IPR000788">
    <property type="entry name" value="RNR_lg_C"/>
</dbReference>
<evidence type="ECO:0000256" key="1">
    <source>
        <dbReference type="ARBA" id="ARBA00001922"/>
    </source>
</evidence>
<gene>
    <name evidence="7" type="ORF">METZ01_LOCUS357942</name>
</gene>